<reference evidence="1 3" key="1">
    <citation type="submission" date="2015-07" db="EMBL/GenBank/DDBJ databases">
        <title>Fjat-14205 dsm 2895.</title>
        <authorList>
            <person name="Liu B."/>
            <person name="Wang J."/>
            <person name="Zhu Y."/>
            <person name="Liu G."/>
            <person name="Chen Q."/>
            <person name="Chen Z."/>
            <person name="Lan J."/>
            <person name="Che J."/>
            <person name="Ge C."/>
            <person name="Shi H."/>
            <person name="Pan Z."/>
            <person name="Liu X."/>
        </authorList>
    </citation>
    <scope>NUCLEOTIDE SEQUENCE [LARGE SCALE GENOMIC DNA]</scope>
    <source>
        <strain evidence="1 3">DSM 2895</strain>
    </source>
</reference>
<proteinExistence type="predicted"/>
<reference evidence="2 4" key="2">
    <citation type="submission" date="2016-10" db="EMBL/GenBank/DDBJ databases">
        <authorList>
            <person name="de Groot N.N."/>
        </authorList>
    </citation>
    <scope>NUCLEOTIDE SEQUENCE [LARGE SCALE GENOMIC DNA]</scope>
    <source>
        <strain evidence="2 4">DSM 2895</strain>
    </source>
</reference>
<evidence type="ECO:0000313" key="4">
    <source>
        <dbReference type="Proteomes" id="UP000182836"/>
    </source>
</evidence>
<evidence type="ECO:0000313" key="3">
    <source>
        <dbReference type="Proteomes" id="UP000037269"/>
    </source>
</evidence>
<sequence length="432" mass="49961">MVVQIAVIGSEKMVHEVIRLNQNKRIYIKPFIYEKPEEGLQLVEEAKDYTVLFFTGPIPYYMAKGKIQEYNLPAVYIPFDELAFSLSLYHIQHAFNINPLKLSIDIPKKEVVYNILHELRLDIQSIFIKEFEDEINQHRYTDEIVQFHHDLWKKGETSFVLTSVQSVYNELQKLNIPSFRMMIPRKNMIATLEQAVTIGELLLSKSSQIAVGIVQIAEQHAQKHYDVKELKVTIYGFLTEFARKMNASVKTVDEYTFMIYGTRGGVEQLTDQYRVFPLLNHLKEINDVNINFGFGFGITVTEAEEHAQIGLYHAKKLDEHSVFIVTEEKKVIGPLNKKITKTFELQSQDERILAMAKKTGISVSSISKIVNFTNLRHNHSFSASDLADYLQLSRRSAERMLKTLVEKNYAEISGEEQPYQKGRPRSIYKINL</sequence>
<dbReference type="PATRIC" id="fig|47500.8.peg.4619"/>
<dbReference type="STRING" id="47500.AF333_12615"/>
<protein>
    <recommendedName>
        <fullName evidence="5">Transcriptional regulator</fullName>
    </recommendedName>
</protein>
<dbReference type="GeneID" id="42306015"/>
<accession>A0A0D1XSS2</accession>
<dbReference type="Proteomes" id="UP000037269">
    <property type="component" value="Unassembled WGS sequence"/>
</dbReference>
<name>A0A0D1XSS2_ANEMI</name>
<evidence type="ECO:0000313" key="1">
    <source>
        <dbReference type="EMBL" id="KON96201.1"/>
    </source>
</evidence>
<keyword evidence="3" id="KW-1185">Reference proteome</keyword>
<dbReference type="InterPro" id="IPR036388">
    <property type="entry name" value="WH-like_DNA-bd_sf"/>
</dbReference>
<dbReference type="InterPro" id="IPR036390">
    <property type="entry name" value="WH_DNA-bd_sf"/>
</dbReference>
<dbReference type="SUPFAM" id="SSF46785">
    <property type="entry name" value="Winged helix' DNA-binding domain"/>
    <property type="match status" value="1"/>
</dbReference>
<gene>
    <name evidence="1" type="ORF">AF333_12615</name>
    <name evidence="2" type="ORF">SAMN04487909_10797</name>
</gene>
<dbReference type="Gene3D" id="3.30.70.270">
    <property type="match status" value="1"/>
</dbReference>
<dbReference type="AlphaFoldDB" id="A0A0D1XSS2"/>
<dbReference type="Gene3D" id="1.10.10.10">
    <property type="entry name" value="Winged helix-like DNA-binding domain superfamily/Winged helix DNA-binding domain"/>
    <property type="match status" value="1"/>
</dbReference>
<dbReference type="EMBL" id="LGUG01000004">
    <property type="protein sequence ID" value="KON96201.1"/>
    <property type="molecule type" value="Genomic_DNA"/>
</dbReference>
<organism evidence="1 3">
    <name type="scientific">Aneurinibacillus migulanus</name>
    <name type="common">Bacillus migulanus</name>
    <dbReference type="NCBI Taxonomy" id="47500"/>
    <lineage>
        <taxon>Bacteria</taxon>
        <taxon>Bacillati</taxon>
        <taxon>Bacillota</taxon>
        <taxon>Bacilli</taxon>
        <taxon>Bacillales</taxon>
        <taxon>Paenibacillaceae</taxon>
        <taxon>Aneurinibacillus group</taxon>
        <taxon>Aneurinibacillus</taxon>
    </lineage>
</organism>
<dbReference type="InterPro" id="IPR043128">
    <property type="entry name" value="Rev_trsase/Diguanyl_cyclase"/>
</dbReference>
<dbReference type="EMBL" id="FNED01000007">
    <property type="protein sequence ID" value="SDI75063.1"/>
    <property type="molecule type" value="Genomic_DNA"/>
</dbReference>
<evidence type="ECO:0000313" key="2">
    <source>
        <dbReference type="EMBL" id="SDI75063.1"/>
    </source>
</evidence>
<dbReference type="RefSeq" id="WP_043068927.1">
    <property type="nucleotide sequence ID" value="NZ_BJOA01000056.1"/>
</dbReference>
<evidence type="ECO:0008006" key="5">
    <source>
        <dbReference type="Google" id="ProtNLM"/>
    </source>
</evidence>
<dbReference type="OrthoDB" id="4986073at2"/>
<dbReference type="Proteomes" id="UP000182836">
    <property type="component" value="Unassembled WGS sequence"/>
</dbReference>